<dbReference type="InterPro" id="IPR000326">
    <property type="entry name" value="PAP2/HPO"/>
</dbReference>
<evidence type="ECO:0000256" key="2">
    <source>
        <dbReference type="ARBA" id="ARBA00022692"/>
    </source>
</evidence>
<comment type="subcellular location">
    <subcellularLocation>
        <location evidence="1">Membrane</location>
        <topology evidence="1">Multi-pass membrane protein</topology>
    </subcellularLocation>
</comment>
<feature type="transmembrane region" description="Helical" evidence="6">
    <location>
        <begin position="721"/>
        <end position="738"/>
    </location>
</feature>
<dbReference type="PROSITE" id="PS01229">
    <property type="entry name" value="COF_2"/>
    <property type="match status" value="1"/>
</dbReference>
<dbReference type="EMBL" id="JACFYJ010000039">
    <property type="protein sequence ID" value="MEI5999785.1"/>
    <property type="molecule type" value="Genomic_DNA"/>
</dbReference>
<dbReference type="SUPFAM" id="SSF81653">
    <property type="entry name" value="Calcium ATPase, transduction domain A"/>
    <property type="match status" value="1"/>
</dbReference>
<feature type="domain" description="Phosphatidic acid phosphatase type 2/haloperoxidase" evidence="7">
    <location>
        <begin position="913"/>
        <end position="1026"/>
    </location>
</feature>
<dbReference type="SUPFAM" id="SSF81665">
    <property type="entry name" value="Calcium ATPase, transmembrane domain M"/>
    <property type="match status" value="1"/>
</dbReference>
<keyword evidence="9" id="KW-1185">Reference proteome</keyword>
<feature type="transmembrane region" description="Helical" evidence="6">
    <location>
        <begin position="1011"/>
        <end position="1028"/>
    </location>
</feature>
<evidence type="ECO:0000313" key="8">
    <source>
        <dbReference type="EMBL" id="MEI5999785.1"/>
    </source>
</evidence>
<comment type="caution">
    <text evidence="8">The sequence shown here is derived from an EMBL/GenBank/DDBJ whole genome shotgun (WGS) entry which is preliminary data.</text>
</comment>
<evidence type="ECO:0000256" key="5">
    <source>
        <dbReference type="ARBA" id="ARBA00023136"/>
    </source>
</evidence>
<dbReference type="InterPro" id="IPR059000">
    <property type="entry name" value="ATPase_P-type_domA"/>
</dbReference>
<evidence type="ECO:0000256" key="1">
    <source>
        <dbReference type="ARBA" id="ARBA00004141"/>
    </source>
</evidence>
<dbReference type="InterPro" id="IPR018303">
    <property type="entry name" value="ATPase_P-typ_P_site"/>
</dbReference>
<feature type="transmembrane region" description="Helical" evidence="6">
    <location>
        <begin position="272"/>
        <end position="297"/>
    </location>
</feature>
<organism evidence="8 9">
    <name type="scientific">Paraburkholderia bengalensis</name>
    <dbReference type="NCBI Taxonomy" id="2747562"/>
    <lineage>
        <taxon>Bacteria</taxon>
        <taxon>Pseudomonadati</taxon>
        <taxon>Pseudomonadota</taxon>
        <taxon>Betaproteobacteria</taxon>
        <taxon>Burkholderiales</taxon>
        <taxon>Burkholderiaceae</taxon>
        <taxon>Paraburkholderia</taxon>
    </lineage>
</organism>
<feature type="transmembrane region" description="Helical" evidence="6">
    <location>
        <begin position="96"/>
        <end position="114"/>
    </location>
</feature>
<dbReference type="InterPro" id="IPR008250">
    <property type="entry name" value="ATPase_P-typ_transduc_dom_A_sf"/>
</dbReference>
<feature type="transmembrane region" description="Helical" evidence="6">
    <location>
        <begin position="986"/>
        <end position="1005"/>
    </location>
</feature>
<dbReference type="InterPro" id="IPR036938">
    <property type="entry name" value="PAP2/HPO_sf"/>
</dbReference>
<feature type="transmembrane region" description="Helical" evidence="6">
    <location>
        <begin position="689"/>
        <end position="709"/>
    </location>
</feature>
<dbReference type="Proteomes" id="UP001386437">
    <property type="component" value="Unassembled WGS sequence"/>
</dbReference>
<dbReference type="PANTHER" id="PTHR42861">
    <property type="entry name" value="CALCIUM-TRANSPORTING ATPASE"/>
    <property type="match status" value="1"/>
</dbReference>
<feature type="transmembrane region" description="Helical" evidence="6">
    <location>
        <begin position="776"/>
        <end position="794"/>
    </location>
</feature>
<feature type="transmembrane region" description="Helical" evidence="6">
    <location>
        <begin position="957"/>
        <end position="974"/>
    </location>
</feature>
<feature type="transmembrane region" description="Helical" evidence="6">
    <location>
        <begin position="622"/>
        <end position="643"/>
    </location>
</feature>
<feature type="transmembrane region" description="Helical" evidence="6">
    <location>
        <begin position="916"/>
        <end position="937"/>
    </location>
</feature>
<feature type="transmembrane region" description="Helical" evidence="6">
    <location>
        <begin position="1040"/>
        <end position="1059"/>
    </location>
</feature>
<feature type="transmembrane region" description="Helical" evidence="6">
    <location>
        <begin position="72"/>
        <end position="90"/>
    </location>
</feature>
<sequence length="1072" mass="114014">MHAPEWKVAETGHRGRSLVGMHLTGCIPLTTPIMDKRESVPFSLDIGPSMSKAAGVRALRPRSVRDIVRSNVFTRFNALLGGLCLAVLIAGQWQDALFGGVLVANTAIGILQELRSKRKLEKLAVLSQPKVRVERAGALAEVDVAELVVGDLIAVAPGDQITVDGIIESSGTLEIDESLLTGESDAVAKTTGGSVMSGSFVVSGQGTYRATHVGSDAYAHRLAAEAKQFEPTRSQLRAGIDSILRYIGWAIAPISLLLLVNQLSAGASLAKAVVFSAGGVVGMVPEGLVLLTSVAMATGAMRLARRNALIQELAATETLARVDVLCLDKTGTLTTGKPIFERIEMLAPNPAASDALGALAAADPSPNATLRAISAACPAPLEWRVASMLPFASARKWSAATFEARKTWFLGAPDVLLSQMASNADALQRAASYAGLGNRVLLLATSQQPLREDAIPTDLQPVALVLLGEEIKEDAHAALGFFAQQGVTVKVISGDHPATAANVARRIGLKNAETFFDARNQPAEAEALKDVVEGQTVFGRTTPQHKKAMVAALQANGRTVAMIGDGVNDVLALKQADIGIAMGSGSGAARTVAQLVLVDSHLSSLPAIVGEGRRIIGNVERLANLFVTKTVYAMLLAIAVGVANLPFPFLPRHLTLVGALTIGVPAFLLSMESGGSRVARGFLGRVLRFAVPAGLAAAVATFATYFIVIEYRDGSLETARTLATMSLFCVALWALYLLSRPLNVFRASSTAAMTAAFVLVVAIRPLRTFFQLFPPTAPLLVSSAIVVMAAAAALKRIVDRLAATSQTPENELGLRAEKALTWQLLHERIGVRNLLLATVLVVGGMWLFFGALEDVVTRDPLVDVDIAIHSLMQRFRFPALDSLMVGASELGDAAVTVPVIFVVLGWFVWQRELRSALYWISVVALAEVFVETMKFIVRRPRPTLIFEGVHSFSFPSNHATLSVVTYGLLAYFVARGCHGTWRRRIAIVMGLVILLISFSRLYLGVHWFSDIVAGMSFGVACIISAALLHHVGEGSRTSTLSLGVAAIATLLLSAGIYIFSEHSADLIRYAPR</sequence>
<dbReference type="CDD" id="cd03392">
    <property type="entry name" value="PAP2_like_2"/>
    <property type="match status" value="1"/>
</dbReference>
<keyword evidence="3" id="KW-1278">Translocase</keyword>
<dbReference type="Gene3D" id="3.40.50.1000">
    <property type="entry name" value="HAD superfamily/HAD-like"/>
    <property type="match status" value="1"/>
</dbReference>
<evidence type="ECO:0000256" key="4">
    <source>
        <dbReference type="ARBA" id="ARBA00022989"/>
    </source>
</evidence>
<dbReference type="InterPro" id="IPR023214">
    <property type="entry name" value="HAD_sf"/>
</dbReference>
<dbReference type="Pfam" id="PF00702">
    <property type="entry name" value="Hydrolase"/>
    <property type="match status" value="1"/>
</dbReference>
<dbReference type="InterPro" id="IPR044492">
    <property type="entry name" value="P_typ_ATPase_HD_dom"/>
</dbReference>
<keyword evidence="2 6" id="KW-0812">Transmembrane</keyword>
<dbReference type="PROSITE" id="PS00154">
    <property type="entry name" value="ATPASE_E1_E2"/>
    <property type="match status" value="1"/>
</dbReference>
<feature type="transmembrane region" description="Helical" evidence="6">
    <location>
        <begin position="890"/>
        <end position="909"/>
    </location>
</feature>
<feature type="transmembrane region" description="Helical" evidence="6">
    <location>
        <begin position="649"/>
        <end position="669"/>
    </location>
</feature>
<proteinExistence type="predicted"/>
<evidence type="ECO:0000256" key="6">
    <source>
        <dbReference type="SAM" id="Phobius"/>
    </source>
</evidence>
<feature type="transmembrane region" description="Helical" evidence="6">
    <location>
        <begin position="750"/>
        <end position="770"/>
    </location>
</feature>
<dbReference type="Gene3D" id="3.40.1110.10">
    <property type="entry name" value="Calcium-transporting ATPase, cytoplasmic domain N"/>
    <property type="match status" value="1"/>
</dbReference>
<dbReference type="SUPFAM" id="SSF48317">
    <property type="entry name" value="Acid phosphatase/Vanadium-dependent haloperoxidase"/>
    <property type="match status" value="1"/>
</dbReference>
<keyword evidence="5 6" id="KW-0472">Membrane</keyword>
<feature type="transmembrane region" description="Helical" evidence="6">
    <location>
        <begin position="243"/>
        <end position="260"/>
    </location>
</feature>
<dbReference type="InterPro" id="IPR023299">
    <property type="entry name" value="ATPase_P-typ_cyto_dom_N"/>
</dbReference>
<dbReference type="Gene3D" id="2.70.150.10">
    <property type="entry name" value="Calcium-transporting ATPase, cytoplasmic transduction domain A"/>
    <property type="match status" value="1"/>
</dbReference>
<protein>
    <submittedName>
        <fullName evidence="8">HAD-IC family P-type ATPase</fullName>
    </submittedName>
</protein>
<name>A0ABU8IVW9_9BURK</name>
<accession>A0ABU8IVW9</accession>
<dbReference type="SFLD" id="SFLDF00027">
    <property type="entry name" value="p-type_atpase"/>
    <property type="match status" value="1"/>
</dbReference>
<dbReference type="InterPro" id="IPR001757">
    <property type="entry name" value="P_typ_ATPase"/>
</dbReference>
<keyword evidence="4 6" id="KW-1133">Transmembrane helix</keyword>
<feature type="transmembrane region" description="Helical" evidence="6">
    <location>
        <begin position="834"/>
        <end position="852"/>
    </location>
</feature>
<dbReference type="SUPFAM" id="SSF56784">
    <property type="entry name" value="HAD-like"/>
    <property type="match status" value="1"/>
</dbReference>
<dbReference type="InterPro" id="IPR023298">
    <property type="entry name" value="ATPase_P-typ_TM_dom_sf"/>
</dbReference>
<dbReference type="Gene3D" id="1.20.1110.10">
    <property type="entry name" value="Calcium-transporting ATPase, transmembrane domain"/>
    <property type="match status" value="1"/>
</dbReference>
<dbReference type="SFLD" id="SFLDS00003">
    <property type="entry name" value="Haloacid_Dehalogenase"/>
    <property type="match status" value="1"/>
</dbReference>
<reference evidence="8 9" key="1">
    <citation type="journal article" date="2022" name="Arch. Microbiol.">
        <title>Paraburkholderia bengalensis sp. nov. isolated from roots of Oryza sativa, IR64.</title>
        <authorList>
            <person name="Nag P."/>
            <person name="Mondal N."/>
            <person name="Sarkar J."/>
            <person name="Das S."/>
        </authorList>
    </citation>
    <scope>NUCLEOTIDE SEQUENCE [LARGE SCALE GENOMIC DNA]</scope>
    <source>
        <strain evidence="8 9">IR64_4_BI</strain>
    </source>
</reference>
<dbReference type="PRINTS" id="PR00119">
    <property type="entry name" value="CATATPASE"/>
</dbReference>
<gene>
    <name evidence="8" type="ORF">H3V53_22030</name>
</gene>
<dbReference type="NCBIfam" id="TIGR01494">
    <property type="entry name" value="ATPase_P-type"/>
    <property type="match status" value="2"/>
</dbReference>
<dbReference type="Pfam" id="PF00122">
    <property type="entry name" value="E1-E2_ATPase"/>
    <property type="match status" value="1"/>
</dbReference>
<evidence type="ECO:0000259" key="7">
    <source>
        <dbReference type="SMART" id="SM00014"/>
    </source>
</evidence>
<dbReference type="InterPro" id="IPR036412">
    <property type="entry name" value="HAD-like_sf"/>
</dbReference>
<dbReference type="Pfam" id="PF01569">
    <property type="entry name" value="PAP2"/>
    <property type="match status" value="1"/>
</dbReference>
<dbReference type="Gene3D" id="1.20.144.10">
    <property type="entry name" value="Phosphatidic acid phosphatase type 2/haloperoxidase"/>
    <property type="match status" value="2"/>
</dbReference>
<dbReference type="SMART" id="SM00014">
    <property type="entry name" value="acidPPc"/>
    <property type="match status" value="1"/>
</dbReference>
<evidence type="ECO:0000256" key="3">
    <source>
        <dbReference type="ARBA" id="ARBA00022967"/>
    </source>
</evidence>
<evidence type="ECO:0000313" key="9">
    <source>
        <dbReference type="Proteomes" id="UP001386437"/>
    </source>
</evidence>
<dbReference type="SFLD" id="SFLDG00002">
    <property type="entry name" value="C1.7:_P-type_atpase_like"/>
    <property type="match status" value="1"/>
</dbReference>